<dbReference type="PANTHER" id="PTHR46100">
    <property type="entry name" value="IMP2'P"/>
    <property type="match status" value="1"/>
</dbReference>
<dbReference type="Gene3D" id="3.40.50.620">
    <property type="entry name" value="HUPs"/>
    <property type="match status" value="1"/>
</dbReference>
<dbReference type="CDD" id="cd23659">
    <property type="entry name" value="USP_At3g01520-like"/>
    <property type="match status" value="1"/>
</dbReference>
<dbReference type="PANTHER" id="PTHR46100:SF4">
    <property type="entry name" value="USPA DOMAIN-CONTAINING PROTEIN"/>
    <property type="match status" value="1"/>
</dbReference>
<dbReference type="GO" id="GO:0016787">
    <property type="term" value="F:hydrolase activity"/>
    <property type="evidence" value="ECO:0007669"/>
    <property type="project" value="UniProtKB-KW"/>
</dbReference>
<evidence type="ECO:0000313" key="3">
    <source>
        <dbReference type="Proteomes" id="UP000193642"/>
    </source>
</evidence>
<sequence>SKKIYVAIDESVHSVAALNFTLNNMARPSDIITVIMITDSEAEREVKIAHAKTLIRALADPNHTDKFFAVRVLCSERAGEAICKLVDETQPDILVLGSSGKSHLESFFLGSVSQYCIQNANCPLVVAR</sequence>
<accession>A0A1Y2CBU4</accession>
<protein>
    <submittedName>
        <fullName evidence="2">Adenine nucleotide alpha hydrolases-like protein</fullName>
    </submittedName>
</protein>
<feature type="domain" description="UspA" evidence="1">
    <location>
        <begin position="2"/>
        <end position="128"/>
    </location>
</feature>
<evidence type="ECO:0000259" key="1">
    <source>
        <dbReference type="Pfam" id="PF00582"/>
    </source>
</evidence>
<dbReference type="InterPro" id="IPR006015">
    <property type="entry name" value="Universal_stress_UspA"/>
</dbReference>
<dbReference type="PRINTS" id="PR01438">
    <property type="entry name" value="UNVRSLSTRESS"/>
</dbReference>
<organism evidence="2 3">
    <name type="scientific">Rhizoclosmatium globosum</name>
    <dbReference type="NCBI Taxonomy" id="329046"/>
    <lineage>
        <taxon>Eukaryota</taxon>
        <taxon>Fungi</taxon>
        <taxon>Fungi incertae sedis</taxon>
        <taxon>Chytridiomycota</taxon>
        <taxon>Chytridiomycota incertae sedis</taxon>
        <taxon>Chytridiomycetes</taxon>
        <taxon>Chytridiales</taxon>
        <taxon>Chytriomycetaceae</taxon>
        <taxon>Rhizoclosmatium</taxon>
    </lineage>
</organism>
<reference evidence="2 3" key="1">
    <citation type="submission" date="2016-07" db="EMBL/GenBank/DDBJ databases">
        <title>Pervasive Adenine N6-methylation of Active Genes in Fungi.</title>
        <authorList>
            <consortium name="DOE Joint Genome Institute"/>
            <person name="Mondo S.J."/>
            <person name="Dannebaum R.O."/>
            <person name="Kuo R.C."/>
            <person name="Labutti K."/>
            <person name="Haridas S."/>
            <person name="Kuo A."/>
            <person name="Salamov A."/>
            <person name="Ahrendt S.R."/>
            <person name="Lipzen A."/>
            <person name="Sullivan W."/>
            <person name="Andreopoulos W.B."/>
            <person name="Clum A."/>
            <person name="Lindquist E."/>
            <person name="Daum C."/>
            <person name="Ramamoorthy G.K."/>
            <person name="Gryganskyi A."/>
            <person name="Culley D."/>
            <person name="Magnuson J.K."/>
            <person name="James T.Y."/>
            <person name="O'Malley M.A."/>
            <person name="Stajich J.E."/>
            <person name="Spatafora J.W."/>
            <person name="Visel A."/>
            <person name="Grigoriev I.V."/>
        </authorList>
    </citation>
    <scope>NUCLEOTIDE SEQUENCE [LARGE SCALE GENOMIC DNA]</scope>
    <source>
        <strain evidence="2 3">JEL800</strain>
    </source>
</reference>
<feature type="non-terminal residue" evidence="2">
    <location>
        <position position="128"/>
    </location>
</feature>
<dbReference type="EMBL" id="MCGO01000022">
    <property type="protein sequence ID" value="ORY44499.1"/>
    <property type="molecule type" value="Genomic_DNA"/>
</dbReference>
<dbReference type="OrthoDB" id="843225at2759"/>
<dbReference type="Proteomes" id="UP000193642">
    <property type="component" value="Unassembled WGS sequence"/>
</dbReference>
<proteinExistence type="predicted"/>
<dbReference type="Pfam" id="PF00582">
    <property type="entry name" value="Usp"/>
    <property type="match status" value="1"/>
</dbReference>
<keyword evidence="3" id="KW-1185">Reference proteome</keyword>
<feature type="non-terminal residue" evidence="2">
    <location>
        <position position="1"/>
    </location>
</feature>
<dbReference type="SUPFAM" id="SSF52402">
    <property type="entry name" value="Adenine nucleotide alpha hydrolases-like"/>
    <property type="match status" value="1"/>
</dbReference>
<dbReference type="InterPro" id="IPR006016">
    <property type="entry name" value="UspA"/>
</dbReference>
<dbReference type="AlphaFoldDB" id="A0A1Y2CBU4"/>
<dbReference type="InterPro" id="IPR014729">
    <property type="entry name" value="Rossmann-like_a/b/a_fold"/>
</dbReference>
<name>A0A1Y2CBU4_9FUNG</name>
<comment type="caution">
    <text evidence="2">The sequence shown here is derived from an EMBL/GenBank/DDBJ whole genome shotgun (WGS) entry which is preliminary data.</text>
</comment>
<evidence type="ECO:0000313" key="2">
    <source>
        <dbReference type="EMBL" id="ORY44499.1"/>
    </source>
</evidence>
<keyword evidence="2" id="KW-0378">Hydrolase</keyword>
<gene>
    <name evidence="2" type="ORF">BCR33DRAFT_649629</name>
</gene>